<dbReference type="EMBL" id="KZ505682">
    <property type="protein sequence ID" value="PKU47281.1"/>
    <property type="molecule type" value="Genomic_DNA"/>
</dbReference>
<organism evidence="1 2">
    <name type="scientific">Limosa lapponica baueri</name>
    <dbReference type="NCBI Taxonomy" id="1758121"/>
    <lineage>
        <taxon>Eukaryota</taxon>
        <taxon>Metazoa</taxon>
        <taxon>Chordata</taxon>
        <taxon>Craniata</taxon>
        <taxon>Vertebrata</taxon>
        <taxon>Euteleostomi</taxon>
        <taxon>Archelosauria</taxon>
        <taxon>Archosauria</taxon>
        <taxon>Dinosauria</taxon>
        <taxon>Saurischia</taxon>
        <taxon>Theropoda</taxon>
        <taxon>Coelurosauria</taxon>
        <taxon>Aves</taxon>
        <taxon>Neognathae</taxon>
        <taxon>Neoaves</taxon>
        <taxon>Charadriiformes</taxon>
        <taxon>Scolopacidae</taxon>
        <taxon>Limosa</taxon>
    </lineage>
</organism>
<name>A0A2I0UMM9_LIMLA</name>
<dbReference type="AlphaFoldDB" id="A0A2I0UMM9"/>
<accession>A0A2I0UMM9</accession>
<protein>
    <submittedName>
        <fullName evidence="1">Suppression of tumorigenicity 5 protein isoform x4</fullName>
    </submittedName>
</protein>
<gene>
    <name evidence="1" type="ORF">llap_2380</name>
</gene>
<sequence>MLSLWSHSEADFYNAACGEPHTGLDGGTMKEAVTLWIAHTGAGSWQELWHVERSPRWSRFSGRTCDLVGDSHWSSPFMIDCTPRKSPMLEQFLKNCSLREGPTLEKFMKDCLS</sequence>
<reference evidence="2" key="1">
    <citation type="submission" date="2017-11" db="EMBL/GenBank/DDBJ databases">
        <authorList>
            <person name="Lima N.C."/>
            <person name="Parody-Merino A.M."/>
            <person name="Battley P.F."/>
            <person name="Fidler A.E."/>
            <person name="Prosdocimi F."/>
        </authorList>
    </citation>
    <scope>NUCLEOTIDE SEQUENCE [LARGE SCALE GENOMIC DNA]</scope>
</reference>
<dbReference type="OrthoDB" id="9395480at2759"/>
<dbReference type="Proteomes" id="UP000233556">
    <property type="component" value="Unassembled WGS sequence"/>
</dbReference>
<evidence type="ECO:0000313" key="1">
    <source>
        <dbReference type="EMBL" id="PKU47281.1"/>
    </source>
</evidence>
<evidence type="ECO:0000313" key="2">
    <source>
        <dbReference type="Proteomes" id="UP000233556"/>
    </source>
</evidence>
<proteinExistence type="predicted"/>
<keyword evidence="2" id="KW-1185">Reference proteome</keyword>
<reference evidence="2" key="2">
    <citation type="submission" date="2017-12" db="EMBL/GenBank/DDBJ databases">
        <title>Genome sequence of the Bar-tailed Godwit (Limosa lapponica baueri).</title>
        <authorList>
            <person name="Lima N.C.B."/>
            <person name="Parody-Merino A.M."/>
            <person name="Battley P.F."/>
            <person name="Fidler A.E."/>
            <person name="Prosdocimi F."/>
        </authorList>
    </citation>
    <scope>NUCLEOTIDE SEQUENCE [LARGE SCALE GENOMIC DNA]</scope>
</reference>